<dbReference type="Pfam" id="PF02434">
    <property type="entry name" value="Fringe"/>
    <property type="match status" value="1"/>
</dbReference>
<dbReference type="GO" id="GO:0000166">
    <property type="term" value="F:nucleotide binding"/>
    <property type="evidence" value="ECO:0007669"/>
    <property type="project" value="UniProtKB-KW"/>
</dbReference>
<evidence type="ECO:0000313" key="13">
    <source>
        <dbReference type="EMBL" id="EDW70764.2"/>
    </source>
</evidence>
<feature type="domain" description="Fringe-like glycosyltransferase" evidence="12">
    <location>
        <begin position="302"/>
        <end position="396"/>
    </location>
</feature>
<keyword evidence="6 13" id="KW-0808">Transferase</keyword>
<comment type="subcellular location">
    <subcellularLocation>
        <location evidence="1">Membrane</location>
        <topology evidence="1">Single-pass type II membrane protein</topology>
    </subcellularLocation>
</comment>
<dbReference type="PANTHER" id="PTHR23033">
    <property type="entry name" value="BETA1,3-GALACTOSYLTRANSFERASE"/>
    <property type="match status" value="1"/>
</dbReference>
<dbReference type="HOGENOM" id="CLU_035857_3_0_1"/>
<dbReference type="EC" id="2.4.1.122" evidence="4"/>
<evidence type="ECO:0000256" key="10">
    <source>
        <dbReference type="ARBA" id="ARBA00022989"/>
    </source>
</evidence>
<evidence type="ECO:0000256" key="8">
    <source>
        <dbReference type="ARBA" id="ARBA00022741"/>
    </source>
</evidence>
<evidence type="ECO:0000256" key="11">
    <source>
        <dbReference type="ARBA" id="ARBA00023136"/>
    </source>
</evidence>
<dbReference type="InterPro" id="IPR026050">
    <property type="entry name" value="C1GALT1/C1GALT1_chp1"/>
</dbReference>
<organism evidence="13 14">
    <name type="scientific">Drosophila virilis</name>
    <name type="common">Fruit fly</name>
    <dbReference type="NCBI Taxonomy" id="7244"/>
    <lineage>
        <taxon>Eukaryota</taxon>
        <taxon>Metazoa</taxon>
        <taxon>Ecdysozoa</taxon>
        <taxon>Arthropoda</taxon>
        <taxon>Hexapoda</taxon>
        <taxon>Insecta</taxon>
        <taxon>Pterygota</taxon>
        <taxon>Neoptera</taxon>
        <taxon>Endopterygota</taxon>
        <taxon>Diptera</taxon>
        <taxon>Brachycera</taxon>
        <taxon>Muscomorpha</taxon>
        <taxon>Ephydroidea</taxon>
        <taxon>Drosophilidae</taxon>
        <taxon>Drosophila</taxon>
    </lineage>
</organism>
<evidence type="ECO:0000256" key="1">
    <source>
        <dbReference type="ARBA" id="ARBA00004606"/>
    </source>
</evidence>
<sequence>MLQKFSASEPIYLGYELKYPGTNLSFNYWKSGYVLSREALRRYTVEAKKSDSKHCMKMQGFTEDLELGRCLMNVGVVTGDTRDELGHETFIPIVTSELFIKGYDYIPWLRNMSWHSTDLVNIAYYSEPAQQLSSVAPLARLTLPAFNCTCQFSISNCKRSVTKVLHQLRLERHAKALPETAPGKYRPQATVHSRGSQHIIIIIFRTDFSTSFKMGQLLGTRRFFLSGKNKISIINPCSSYCAMVCSILRAIQKLAILGLLCLLVMKLLQRDPEPKAARSAPPAARIFCIISTYYYRQESTAVHVKRTWSKHCDKYLFVSDDAHEELEPAVFLNLNDKWMQMRAHFEYVYKYHFDEGDWFLYSNDDNFVVVENLRYMLQSYSPKELIYFGCKMRNAANQTFMYQRSGIVFSSAALRQFVLKAMPNETICSSSPQGDAATEQLGRCLSNVNVLAGDSRDHLGDHRFIPFVLKEHLGRPLNASLEYHKYFLDRFYYDILDLNVPASSRLICTKFEYMPHIYNFYYLTYQVRIFGASEARAWNEELEGVQAKFKVPHEK</sequence>
<gene>
    <name evidence="13" type="primary">Dvir\GJ13960</name>
    <name evidence="13" type="ORF">Dvir_GJ13960</name>
</gene>
<evidence type="ECO:0000256" key="3">
    <source>
        <dbReference type="ARBA" id="ARBA00006462"/>
    </source>
</evidence>
<keyword evidence="8" id="KW-0547">Nucleotide-binding</keyword>
<evidence type="ECO:0000256" key="9">
    <source>
        <dbReference type="ARBA" id="ARBA00022968"/>
    </source>
</evidence>
<dbReference type="OrthoDB" id="414175at2759"/>
<dbReference type="STRING" id="7244.B4LIH7"/>
<dbReference type="Gene3D" id="3.90.550.50">
    <property type="match status" value="2"/>
</dbReference>
<protein>
    <recommendedName>
        <fullName evidence="4">N-acetylgalactosaminide beta-1,3-galactosyltransferase</fullName>
        <ecNumber evidence="4">2.4.1.122</ecNumber>
    </recommendedName>
</protein>
<evidence type="ECO:0000313" key="14">
    <source>
        <dbReference type="Proteomes" id="UP000008792"/>
    </source>
</evidence>
<keyword evidence="14" id="KW-1185">Reference proteome</keyword>
<name>B4LIH7_DROVI</name>
<comment type="similarity">
    <text evidence="3">Belongs to the glycosyltransferase 31 family. Beta3-Gal-T subfamily.</text>
</comment>
<dbReference type="InterPro" id="IPR003378">
    <property type="entry name" value="Fringe-like_glycosylTrfase"/>
</dbReference>
<dbReference type="AlphaFoldDB" id="B4LIH7"/>
<keyword evidence="5 13" id="KW-0328">Glycosyltransferase</keyword>
<evidence type="ECO:0000259" key="12">
    <source>
        <dbReference type="Pfam" id="PF02434"/>
    </source>
</evidence>
<dbReference type="PANTHER" id="PTHR23033:SF14">
    <property type="entry name" value="GLYCOPROTEIN-N-ACETYLGALACTOSAMINE 3-BETA-GALACTOSYLTRANSFERASE 1-RELATED"/>
    <property type="match status" value="1"/>
</dbReference>
<dbReference type="eggNOG" id="KOG2246">
    <property type="taxonomic scope" value="Eukaryota"/>
</dbReference>
<keyword evidence="11" id="KW-0472">Membrane</keyword>
<keyword evidence="7" id="KW-0812">Transmembrane</keyword>
<comment type="pathway">
    <text evidence="2">Protein modification; protein glycosylation.</text>
</comment>
<evidence type="ECO:0000256" key="6">
    <source>
        <dbReference type="ARBA" id="ARBA00022679"/>
    </source>
</evidence>
<accession>B4LIH7</accession>
<evidence type="ECO:0000256" key="5">
    <source>
        <dbReference type="ARBA" id="ARBA00022676"/>
    </source>
</evidence>
<reference evidence="13 14" key="1">
    <citation type="journal article" date="2007" name="Nature">
        <title>Evolution of genes and genomes on the Drosophila phylogeny.</title>
        <authorList>
            <consortium name="Drosophila 12 Genomes Consortium"/>
            <person name="Clark A.G."/>
            <person name="Eisen M.B."/>
            <person name="Smith D.R."/>
            <person name="Bergman C.M."/>
            <person name="Oliver B."/>
            <person name="Markow T.A."/>
            <person name="Kaufman T.C."/>
            <person name="Kellis M."/>
            <person name="Gelbart W."/>
            <person name="Iyer V.N."/>
            <person name="Pollard D.A."/>
            <person name="Sackton T.B."/>
            <person name="Larracuente A.M."/>
            <person name="Singh N.D."/>
            <person name="Abad J.P."/>
            <person name="Abt D.N."/>
            <person name="Adryan B."/>
            <person name="Aguade M."/>
            <person name="Akashi H."/>
            <person name="Anderson W.W."/>
            <person name="Aquadro C.F."/>
            <person name="Ardell D.H."/>
            <person name="Arguello R."/>
            <person name="Artieri C.G."/>
            <person name="Barbash D.A."/>
            <person name="Barker D."/>
            <person name="Barsanti P."/>
            <person name="Batterham P."/>
            <person name="Batzoglou S."/>
            <person name="Begun D."/>
            <person name="Bhutkar A."/>
            <person name="Blanco E."/>
            <person name="Bosak S.A."/>
            <person name="Bradley R.K."/>
            <person name="Brand A.D."/>
            <person name="Brent M.R."/>
            <person name="Brooks A.N."/>
            <person name="Brown R.H."/>
            <person name="Butlin R.K."/>
            <person name="Caggese C."/>
            <person name="Calvi B.R."/>
            <person name="Bernardo de Carvalho A."/>
            <person name="Caspi A."/>
            <person name="Castrezana S."/>
            <person name="Celniker S.E."/>
            <person name="Chang J.L."/>
            <person name="Chapple C."/>
            <person name="Chatterji S."/>
            <person name="Chinwalla A."/>
            <person name="Civetta A."/>
            <person name="Clifton S.W."/>
            <person name="Comeron J.M."/>
            <person name="Costello J.C."/>
            <person name="Coyne J.A."/>
            <person name="Daub J."/>
            <person name="David R.G."/>
            <person name="Delcher A.L."/>
            <person name="Delehaunty K."/>
            <person name="Do C.B."/>
            <person name="Ebling H."/>
            <person name="Edwards K."/>
            <person name="Eickbush T."/>
            <person name="Evans J.D."/>
            <person name="Filipski A."/>
            <person name="Findeiss S."/>
            <person name="Freyhult E."/>
            <person name="Fulton L."/>
            <person name="Fulton R."/>
            <person name="Garcia A.C."/>
            <person name="Gardiner A."/>
            <person name="Garfield D.A."/>
            <person name="Garvin B.E."/>
            <person name="Gibson G."/>
            <person name="Gilbert D."/>
            <person name="Gnerre S."/>
            <person name="Godfrey J."/>
            <person name="Good R."/>
            <person name="Gotea V."/>
            <person name="Gravely B."/>
            <person name="Greenberg A.J."/>
            <person name="Griffiths-Jones S."/>
            <person name="Gross S."/>
            <person name="Guigo R."/>
            <person name="Gustafson E.A."/>
            <person name="Haerty W."/>
            <person name="Hahn M.W."/>
            <person name="Halligan D.L."/>
            <person name="Halpern A.L."/>
            <person name="Halter G.M."/>
            <person name="Han M.V."/>
            <person name="Heger A."/>
            <person name="Hillier L."/>
            <person name="Hinrichs A.S."/>
            <person name="Holmes I."/>
            <person name="Hoskins R.A."/>
            <person name="Hubisz M.J."/>
            <person name="Hultmark D."/>
            <person name="Huntley M.A."/>
            <person name="Jaffe D.B."/>
            <person name="Jagadeeshan S."/>
            <person name="Jeck W.R."/>
            <person name="Johnson J."/>
            <person name="Jones C.D."/>
            <person name="Jordan W.C."/>
            <person name="Karpen G.H."/>
            <person name="Kataoka E."/>
            <person name="Keightley P.D."/>
            <person name="Kheradpour P."/>
            <person name="Kirkness E.F."/>
            <person name="Koerich L.B."/>
            <person name="Kristiansen K."/>
            <person name="Kudrna D."/>
            <person name="Kulathinal R.J."/>
            <person name="Kumar S."/>
            <person name="Kwok R."/>
            <person name="Lander E."/>
            <person name="Langley C.H."/>
            <person name="Lapoint R."/>
            <person name="Lazzaro B.P."/>
            <person name="Lee S.J."/>
            <person name="Levesque L."/>
            <person name="Li R."/>
            <person name="Lin C.F."/>
            <person name="Lin M.F."/>
            <person name="Lindblad-Toh K."/>
            <person name="Llopart A."/>
            <person name="Long M."/>
            <person name="Low L."/>
            <person name="Lozovsky E."/>
            <person name="Lu J."/>
            <person name="Luo M."/>
            <person name="Machado C.A."/>
            <person name="Makalowski W."/>
            <person name="Marzo M."/>
            <person name="Matsuda M."/>
            <person name="Matzkin L."/>
            <person name="McAllister B."/>
            <person name="McBride C.S."/>
            <person name="McKernan B."/>
            <person name="McKernan K."/>
            <person name="Mendez-Lago M."/>
            <person name="Minx P."/>
            <person name="Mollenhauer M.U."/>
            <person name="Montooth K."/>
            <person name="Mount S.M."/>
            <person name="Mu X."/>
            <person name="Myers E."/>
            <person name="Negre B."/>
            <person name="Newfeld S."/>
            <person name="Nielsen R."/>
            <person name="Noor M.A."/>
            <person name="O'Grady P."/>
            <person name="Pachter L."/>
            <person name="Papaceit M."/>
            <person name="Parisi M.J."/>
            <person name="Parisi M."/>
            <person name="Parts L."/>
            <person name="Pedersen J.S."/>
            <person name="Pesole G."/>
            <person name="Phillippy A.M."/>
            <person name="Ponting C.P."/>
            <person name="Pop M."/>
            <person name="Porcelli D."/>
            <person name="Powell J.R."/>
            <person name="Prohaska S."/>
            <person name="Pruitt K."/>
            <person name="Puig M."/>
            <person name="Quesneville H."/>
            <person name="Ram K.R."/>
            <person name="Rand D."/>
            <person name="Rasmussen M.D."/>
            <person name="Reed L.K."/>
            <person name="Reenan R."/>
            <person name="Reily A."/>
            <person name="Remington K.A."/>
            <person name="Rieger T.T."/>
            <person name="Ritchie M.G."/>
            <person name="Robin C."/>
            <person name="Rogers Y.H."/>
            <person name="Rohde C."/>
            <person name="Rozas J."/>
            <person name="Rubenfield M.J."/>
            <person name="Ruiz A."/>
            <person name="Russo S."/>
            <person name="Salzberg S.L."/>
            <person name="Sanchez-Gracia A."/>
            <person name="Saranga D.J."/>
            <person name="Sato H."/>
            <person name="Schaeffer S.W."/>
            <person name="Schatz M.C."/>
            <person name="Schlenke T."/>
            <person name="Schwartz R."/>
            <person name="Segarra C."/>
            <person name="Singh R.S."/>
            <person name="Sirot L."/>
            <person name="Sirota M."/>
            <person name="Sisneros N.B."/>
            <person name="Smith C.D."/>
            <person name="Smith T.F."/>
            <person name="Spieth J."/>
            <person name="Stage D.E."/>
            <person name="Stark A."/>
            <person name="Stephan W."/>
            <person name="Strausberg R.L."/>
            <person name="Strempel S."/>
            <person name="Sturgill D."/>
            <person name="Sutton G."/>
            <person name="Sutton G.G."/>
            <person name="Tao W."/>
            <person name="Teichmann S."/>
            <person name="Tobari Y.N."/>
            <person name="Tomimura Y."/>
            <person name="Tsolas J.M."/>
            <person name="Valente V.L."/>
            <person name="Venter E."/>
            <person name="Venter J.C."/>
            <person name="Vicario S."/>
            <person name="Vieira F.G."/>
            <person name="Vilella A.J."/>
            <person name="Villasante A."/>
            <person name="Walenz B."/>
            <person name="Wang J."/>
            <person name="Wasserman M."/>
            <person name="Watts T."/>
            <person name="Wilson D."/>
            <person name="Wilson R.K."/>
            <person name="Wing R.A."/>
            <person name="Wolfner M.F."/>
            <person name="Wong A."/>
            <person name="Wong G.K."/>
            <person name="Wu C.I."/>
            <person name="Wu G."/>
            <person name="Yamamoto D."/>
            <person name="Yang H.P."/>
            <person name="Yang S.P."/>
            <person name="Yorke J.A."/>
            <person name="Yoshida K."/>
            <person name="Zdobnov E."/>
            <person name="Zhang P."/>
            <person name="Zhang Y."/>
            <person name="Zimin A.V."/>
            <person name="Baldwin J."/>
            <person name="Abdouelleil A."/>
            <person name="Abdulkadir J."/>
            <person name="Abebe A."/>
            <person name="Abera B."/>
            <person name="Abreu J."/>
            <person name="Acer S.C."/>
            <person name="Aftuck L."/>
            <person name="Alexander A."/>
            <person name="An P."/>
            <person name="Anderson E."/>
            <person name="Anderson S."/>
            <person name="Arachi H."/>
            <person name="Azer M."/>
            <person name="Bachantsang P."/>
            <person name="Barry A."/>
            <person name="Bayul T."/>
            <person name="Berlin A."/>
            <person name="Bessette D."/>
            <person name="Bloom T."/>
            <person name="Blye J."/>
            <person name="Boguslavskiy L."/>
            <person name="Bonnet C."/>
            <person name="Boukhgalter B."/>
            <person name="Bourzgui I."/>
            <person name="Brown A."/>
            <person name="Cahill P."/>
            <person name="Channer S."/>
            <person name="Cheshatsang Y."/>
            <person name="Chuda L."/>
            <person name="Citroen M."/>
            <person name="Collymore A."/>
            <person name="Cooke P."/>
            <person name="Costello M."/>
            <person name="D'Aco K."/>
            <person name="Daza R."/>
            <person name="De Haan G."/>
            <person name="DeGray S."/>
            <person name="DeMaso C."/>
            <person name="Dhargay N."/>
            <person name="Dooley K."/>
            <person name="Dooley E."/>
            <person name="Doricent M."/>
            <person name="Dorje P."/>
            <person name="Dorjee K."/>
            <person name="Dupes A."/>
            <person name="Elong R."/>
            <person name="Falk J."/>
            <person name="Farina A."/>
            <person name="Faro S."/>
            <person name="Ferguson D."/>
            <person name="Fisher S."/>
            <person name="Foley C.D."/>
            <person name="Franke A."/>
            <person name="Friedrich D."/>
            <person name="Gadbois L."/>
            <person name="Gearin G."/>
            <person name="Gearin C.R."/>
            <person name="Giannoukos G."/>
            <person name="Goode T."/>
            <person name="Graham J."/>
            <person name="Grandbois E."/>
            <person name="Grewal S."/>
            <person name="Gyaltsen K."/>
            <person name="Hafez N."/>
            <person name="Hagos B."/>
            <person name="Hall J."/>
            <person name="Henson C."/>
            <person name="Hollinger A."/>
            <person name="Honan T."/>
            <person name="Huard M.D."/>
            <person name="Hughes L."/>
            <person name="Hurhula B."/>
            <person name="Husby M.E."/>
            <person name="Kamat A."/>
            <person name="Kanga B."/>
            <person name="Kashin S."/>
            <person name="Khazanovich D."/>
            <person name="Kisner P."/>
            <person name="Lance K."/>
            <person name="Lara M."/>
            <person name="Lee W."/>
            <person name="Lennon N."/>
            <person name="Letendre F."/>
            <person name="LeVine R."/>
            <person name="Lipovsky A."/>
            <person name="Liu X."/>
            <person name="Liu J."/>
            <person name="Liu S."/>
            <person name="Lokyitsang T."/>
            <person name="Lokyitsang Y."/>
            <person name="Lubonja R."/>
            <person name="Lui A."/>
            <person name="MacDonald P."/>
            <person name="Magnisalis V."/>
            <person name="Maru K."/>
            <person name="Matthews C."/>
            <person name="McCusker W."/>
            <person name="McDonough S."/>
            <person name="Mehta T."/>
            <person name="Meldrim J."/>
            <person name="Meneus L."/>
            <person name="Mihai O."/>
            <person name="Mihalev A."/>
            <person name="Mihova T."/>
            <person name="Mittelman R."/>
            <person name="Mlenga V."/>
            <person name="Montmayeur A."/>
            <person name="Mulrain L."/>
            <person name="Navidi A."/>
            <person name="Naylor J."/>
            <person name="Negash T."/>
            <person name="Nguyen T."/>
            <person name="Nguyen N."/>
            <person name="Nicol R."/>
            <person name="Norbu C."/>
            <person name="Norbu N."/>
            <person name="Novod N."/>
            <person name="O'Neill B."/>
            <person name="Osman S."/>
            <person name="Markiewicz E."/>
            <person name="Oyono O.L."/>
            <person name="Patti C."/>
            <person name="Phunkhang P."/>
            <person name="Pierre F."/>
            <person name="Priest M."/>
            <person name="Raghuraman S."/>
            <person name="Rege F."/>
            <person name="Reyes R."/>
            <person name="Rise C."/>
            <person name="Rogov P."/>
            <person name="Ross K."/>
            <person name="Ryan E."/>
            <person name="Settipalli S."/>
            <person name="Shea T."/>
            <person name="Sherpa N."/>
            <person name="Shi L."/>
            <person name="Shih D."/>
            <person name="Sparrow T."/>
            <person name="Spaulding J."/>
            <person name="Stalker J."/>
            <person name="Stange-Thomann N."/>
            <person name="Stavropoulos S."/>
            <person name="Stone C."/>
            <person name="Strader C."/>
            <person name="Tesfaye S."/>
            <person name="Thomson T."/>
            <person name="Thoulutsang Y."/>
            <person name="Thoulutsang D."/>
            <person name="Topham K."/>
            <person name="Topping I."/>
            <person name="Tsamla T."/>
            <person name="Vassiliev H."/>
            <person name="Vo A."/>
            <person name="Wangchuk T."/>
            <person name="Wangdi T."/>
            <person name="Weiand M."/>
            <person name="Wilkinson J."/>
            <person name="Wilson A."/>
            <person name="Yadav S."/>
            <person name="Young G."/>
            <person name="Yu Q."/>
            <person name="Zembek L."/>
            <person name="Zhong D."/>
            <person name="Zimmer A."/>
            <person name="Zwirko Z."/>
            <person name="Jaffe D.B."/>
            <person name="Alvarez P."/>
            <person name="Brockman W."/>
            <person name="Butler J."/>
            <person name="Chin C."/>
            <person name="Gnerre S."/>
            <person name="Grabherr M."/>
            <person name="Kleber M."/>
            <person name="Mauceli E."/>
            <person name="MacCallum I."/>
        </authorList>
    </citation>
    <scope>NUCLEOTIDE SEQUENCE [LARGE SCALE GENOMIC DNA]</scope>
    <source>
        <strain evidence="14">Tucson 15010-1051.87</strain>
    </source>
</reference>
<dbReference type="GO" id="GO:0016020">
    <property type="term" value="C:membrane"/>
    <property type="evidence" value="ECO:0007669"/>
    <property type="project" value="UniProtKB-SubCell"/>
</dbReference>
<dbReference type="EMBL" id="CH940647">
    <property type="protein sequence ID" value="EDW70764.2"/>
    <property type="molecule type" value="Genomic_DNA"/>
</dbReference>
<dbReference type="FunCoup" id="B4LIH7">
    <property type="interactions" value="29"/>
</dbReference>
<dbReference type="GO" id="GO:0016263">
    <property type="term" value="F:glycoprotein-N-acetylgalactosamine 3-beta-galactosyltransferase activity"/>
    <property type="evidence" value="ECO:0007669"/>
    <property type="project" value="UniProtKB-EC"/>
</dbReference>
<evidence type="ECO:0000256" key="2">
    <source>
        <dbReference type="ARBA" id="ARBA00004922"/>
    </source>
</evidence>
<evidence type="ECO:0000256" key="7">
    <source>
        <dbReference type="ARBA" id="ARBA00022692"/>
    </source>
</evidence>
<dbReference type="InParanoid" id="B4LIH7"/>
<keyword evidence="9" id="KW-0735">Signal-anchor</keyword>
<keyword evidence="10" id="KW-1133">Transmembrane helix</keyword>
<proteinExistence type="inferred from homology"/>
<evidence type="ECO:0000256" key="4">
    <source>
        <dbReference type="ARBA" id="ARBA00012557"/>
    </source>
</evidence>
<dbReference type="Proteomes" id="UP000008792">
    <property type="component" value="Unassembled WGS sequence"/>
</dbReference>